<evidence type="ECO:0000259" key="1">
    <source>
        <dbReference type="PROSITE" id="PS51186"/>
    </source>
</evidence>
<organism evidence="2 3">
    <name type="scientific">Metabacillus indicus</name>
    <name type="common">Bacillus indicus</name>
    <dbReference type="NCBI Taxonomy" id="246786"/>
    <lineage>
        <taxon>Bacteria</taxon>
        <taxon>Bacillati</taxon>
        <taxon>Bacillota</taxon>
        <taxon>Bacilli</taxon>
        <taxon>Bacillales</taxon>
        <taxon>Bacillaceae</taxon>
        <taxon>Metabacillus</taxon>
    </lineage>
</organism>
<gene>
    <name evidence="2" type="ORF">GS18_0203960</name>
</gene>
<evidence type="ECO:0000313" key="2">
    <source>
        <dbReference type="EMBL" id="KEZ54089.1"/>
    </source>
</evidence>
<name>A0A084H3C7_METID</name>
<dbReference type="EMBL" id="JNVC02000001">
    <property type="protein sequence ID" value="KEZ54089.1"/>
    <property type="molecule type" value="Genomic_DNA"/>
</dbReference>
<dbReference type="PROSITE" id="PS51186">
    <property type="entry name" value="GNAT"/>
    <property type="match status" value="1"/>
</dbReference>
<evidence type="ECO:0000313" key="3">
    <source>
        <dbReference type="Proteomes" id="UP000028549"/>
    </source>
</evidence>
<dbReference type="InterPro" id="IPR000182">
    <property type="entry name" value="GNAT_dom"/>
</dbReference>
<sequence>MIESRPYEDSDLDFFRELIASSPAWQKEECLPEQALEYMFSYKMYNGEWQIWSCNNEAIGISFHISWSPSNEKPWLGTVLVKEDQRNKGYGKGMVSRISADLKKAGHKAVFAGCPADKLEWLKFLASCGFEQLKLERDAGGKEYMITVKPA</sequence>
<dbReference type="GO" id="GO:0016747">
    <property type="term" value="F:acyltransferase activity, transferring groups other than amino-acyl groups"/>
    <property type="evidence" value="ECO:0007669"/>
    <property type="project" value="InterPro"/>
</dbReference>
<keyword evidence="3" id="KW-1185">Reference proteome</keyword>
<dbReference type="RefSeq" id="WP_029565555.1">
    <property type="nucleotide sequence ID" value="NZ_CP176757.1"/>
</dbReference>
<comment type="caution">
    <text evidence="2">The sequence shown here is derived from an EMBL/GenBank/DDBJ whole genome shotgun (WGS) entry which is preliminary data.</text>
</comment>
<dbReference type="InterPro" id="IPR016181">
    <property type="entry name" value="Acyl_CoA_acyltransferase"/>
</dbReference>
<dbReference type="CDD" id="cd04301">
    <property type="entry name" value="NAT_SF"/>
    <property type="match status" value="1"/>
</dbReference>
<proteinExistence type="predicted"/>
<feature type="domain" description="N-acetyltransferase" evidence="1">
    <location>
        <begin position="2"/>
        <end position="149"/>
    </location>
</feature>
<dbReference type="SUPFAM" id="SSF55729">
    <property type="entry name" value="Acyl-CoA N-acyltransferases (Nat)"/>
    <property type="match status" value="1"/>
</dbReference>
<dbReference type="STRING" id="246786.GS18_0203960"/>
<reference evidence="2 3" key="1">
    <citation type="journal article" date="2005" name="Int. J. Syst. Evol. Microbiol.">
        <title>Bacillus cibi sp. nov., isolated from jeotgal, a traditional Korean fermented seafood.</title>
        <authorList>
            <person name="Yoon J.H."/>
            <person name="Lee C.H."/>
            <person name="Oh T.K."/>
        </authorList>
    </citation>
    <scope>NUCLEOTIDE SEQUENCE [LARGE SCALE GENOMIC DNA]</scope>
    <source>
        <strain evidence="2 3">DSM 16189</strain>
    </source>
</reference>
<dbReference type="AlphaFoldDB" id="A0A084H3C7"/>
<accession>A0A084H3C7</accession>
<dbReference type="Pfam" id="PF00583">
    <property type="entry name" value="Acetyltransf_1"/>
    <property type="match status" value="1"/>
</dbReference>
<dbReference type="Gene3D" id="3.40.630.30">
    <property type="match status" value="1"/>
</dbReference>
<protein>
    <recommendedName>
        <fullName evidence="1">N-acetyltransferase domain-containing protein</fullName>
    </recommendedName>
</protein>
<dbReference type="Proteomes" id="UP000028549">
    <property type="component" value="Unassembled WGS sequence"/>
</dbReference>